<dbReference type="GO" id="GO:0016740">
    <property type="term" value="F:transferase activity"/>
    <property type="evidence" value="ECO:0007669"/>
    <property type="project" value="UniProtKB-KW"/>
</dbReference>
<dbReference type="PANTHER" id="PTHR12203:SF35">
    <property type="entry name" value="PROTEIN O-GLUCOSYLTRANSFERASE 1"/>
    <property type="match status" value="1"/>
</dbReference>
<dbReference type="Proteomes" id="UP000188298">
    <property type="component" value="Chromosome"/>
</dbReference>
<organism evidence="3 4">
    <name type="scientific">Helicobacter bilis</name>
    <dbReference type="NCBI Taxonomy" id="37372"/>
    <lineage>
        <taxon>Bacteria</taxon>
        <taxon>Pseudomonadati</taxon>
        <taxon>Campylobacterota</taxon>
        <taxon>Epsilonproteobacteria</taxon>
        <taxon>Campylobacterales</taxon>
        <taxon>Helicobacteraceae</taxon>
        <taxon>Helicobacter</taxon>
    </lineage>
</organism>
<dbReference type="PANTHER" id="PTHR12203">
    <property type="entry name" value="KDEL LYS-ASP-GLU-LEU CONTAINING - RELATED"/>
    <property type="match status" value="1"/>
</dbReference>
<feature type="domain" description="Glycosyl transferase CAP10" evidence="2">
    <location>
        <begin position="177"/>
        <end position="318"/>
    </location>
</feature>
<dbReference type="EMBL" id="CP019645">
    <property type="protein sequence ID" value="AQQ60391.1"/>
    <property type="molecule type" value="Genomic_DNA"/>
</dbReference>
<reference evidence="3 4" key="1">
    <citation type="submission" date="2017-02" db="EMBL/GenBank/DDBJ databases">
        <title>Whole genome sequencing of Helicobacter bilis strain AAQJH.</title>
        <authorList>
            <person name="Conlan S."/>
            <person name="Thomas P.J."/>
            <person name="Mullikin J."/>
            <person name="Palmore T.N."/>
            <person name="Frank K.M."/>
            <person name="Segre J.A."/>
        </authorList>
    </citation>
    <scope>NUCLEOTIDE SEQUENCE [LARGE SCALE GENOMIC DNA]</scope>
    <source>
        <strain evidence="3 4">AAQJH</strain>
    </source>
</reference>
<dbReference type="InterPro" id="IPR006598">
    <property type="entry name" value="CAP10"/>
</dbReference>
<dbReference type="InterPro" id="IPR051091">
    <property type="entry name" value="O-Glucosyltr/Glycosyltrsf_90"/>
</dbReference>
<dbReference type="Pfam" id="PF05686">
    <property type="entry name" value="Glyco_transf_90"/>
    <property type="match status" value="1"/>
</dbReference>
<sequence>MQTRGSRFIYNLKGIIRMIIPRIITQKQLETKIQKLLRIYEKNLEDISNRINYYNKLNKPFHIPLTKDKLPQISPLDLDLPPYPSRLANLQQLVPNIDILKNNTYKAGSVYYYDSYEWTRYFKDNLAWAYMFYDVSELLSFPAICKSRPIISCNNNSVLMQLEKYRHFHFINDPIRFEDKKDILLFRGAVYQDHRIRFFEKHFTNPNCDIGHVGRADSNPEWLKNKLSIQEHLPYKFLLSLEGYDVASNLKWVLSSNSLCIMPEPEIETWFMEDKLEKGVHFAAIKRDYSDVDSVLDYYKTHTNEAKEIIQNAHEFCARFYDKRLQGLLNLLVLRKYFYLSGQIDISPLEQTLFKLD</sequence>
<protein>
    <submittedName>
        <fullName evidence="3">Lipopolysaccharide core biosynthesis protein LpsA</fullName>
    </submittedName>
</protein>
<evidence type="ECO:0000313" key="3">
    <source>
        <dbReference type="EMBL" id="AQQ60391.1"/>
    </source>
</evidence>
<dbReference type="AlphaFoldDB" id="A0A1Q2LJ14"/>
<evidence type="ECO:0000313" key="4">
    <source>
        <dbReference type="Proteomes" id="UP000188298"/>
    </source>
</evidence>
<proteinExistence type="predicted"/>
<evidence type="ECO:0000256" key="1">
    <source>
        <dbReference type="ARBA" id="ARBA00022679"/>
    </source>
</evidence>
<keyword evidence="1" id="KW-0808">Transferase</keyword>
<name>A0A1Q2LJ14_9HELI</name>
<evidence type="ECO:0000259" key="2">
    <source>
        <dbReference type="Pfam" id="PF05686"/>
    </source>
</evidence>
<dbReference type="RefSeq" id="WP_077389529.1">
    <property type="nucleotide sequence ID" value="NZ_CP019645.1"/>
</dbReference>
<dbReference type="KEGG" id="hbl:XJ32_10145"/>
<accession>A0A1Q2LJ14</accession>
<gene>
    <name evidence="3" type="ORF">XJ32_10145</name>
</gene>